<reference evidence="4 5" key="1">
    <citation type="submission" date="2023-01" db="EMBL/GenBank/DDBJ databases">
        <title>Novel diversity within Roseofilum (Cyanobacteria; Desertifilaceae) from marine benthic mats with descriptions of four novel species.</title>
        <authorList>
            <person name="Wang Y."/>
            <person name="Berthold D.E."/>
            <person name="Hu J."/>
            <person name="Lefler F.W."/>
            <person name="Laughinghouse H.D. IV."/>
        </authorList>
    </citation>
    <scope>NUCLEOTIDE SEQUENCE [LARGE SCALE GENOMIC DNA]</scope>
    <source>
        <strain evidence="4 5">BLCC-M91</strain>
    </source>
</reference>
<feature type="compositionally biased region" description="Polar residues" evidence="1">
    <location>
        <begin position="460"/>
        <end position="473"/>
    </location>
</feature>
<gene>
    <name evidence="4" type="ORF">PJF56_04735</name>
</gene>
<evidence type="ECO:0000256" key="2">
    <source>
        <dbReference type="SAM" id="Phobius"/>
    </source>
</evidence>
<feature type="domain" description="eCIS core" evidence="3">
    <location>
        <begin position="154"/>
        <end position="229"/>
    </location>
</feature>
<sequence>MSPRRRQTKTRISRRQETSENASPQFAAPPVIQPKIQRKIERELPEWKPGGNSKSSPLQRLQPSAALQAKLEIGQPNDPYEQQANTVAHNVVKQINSPVSNDAQQHPTVQRQTQESNLPLRLKPTGRQASLGGGKAPTQLESSINHAKSSGKSLDPSLQRSMGTAMGVDFSGVKIHTDAQANQLSESIQAKAFTTGQNIFFKQGEYQPQNRGGQELIAHELTHVVQQSSEGTYLQRDPIPDVIKVQWNITTTKTEAINEAVKKYNQDIKTQSNEDLARSGDKNKIQERIILLVTIWTIAEQWLQKQFNDKGLSFLSIHDDFQDSQDDIEDLQLDEKDLQKITALKDKQNNVPKTSQEPTMEQRGMNIAHIYNASESELESFKTELMTHGYQLQVDMYNCKGQTKSEIAKELGTNFIKIAWSGDKVAAEGVFGEEAKNKSLSEQMKGFFNEAKKPEEAQKESQTNDSNNAGQSEGMSWLNKMVSIAKTVCEFVKENFGDSLFSLLSLIKNIAKFVSAGLQYGEFWKAYQAKLEKNDNPELLDVLKYGYDKNERRVWSALADVVGSAVSVLALILTATGLPIVGGAIALGKTVLSFIGIVIRKAKGLYKWFMGTRGKHRHESARNLMLAAYAGDPEALDLMIEIKPSINSKTDKMYDIVEKKDITEPTSKEQMHIFVSKLFNYQIKINSKIPSFSGPLSPLDYQKKLSEKFKSVS</sequence>
<dbReference type="Proteomes" id="UP001231370">
    <property type="component" value="Unassembled WGS sequence"/>
</dbReference>
<feature type="transmembrane region" description="Helical" evidence="2">
    <location>
        <begin position="580"/>
        <end position="599"/>
    </location>
</feature>
<comment type="caution">
    <text evidence="4">The sequence shown here is derived from an EMBL/GenBank/DDBJ whole genome shotgun (WGS) entry which is preliminary data.</text>
</comment>
<feature type="compositionally biased region" description="Polar residues" evidence="1">
    <location>
        <begin position="99"/>
        <end position="117"/>
    </location>
</feature>
<keyword evidence="2" id="KW-1133">Transmembrane helix</keyword>
<proteinExistence type="predicted"/>
<dbReference type="Pfam" id="PF13699">
    <property type="entry name" value="eCIS_core"/>
    <property type="match status" value="1"/>
</dbReference>
<feature type="compositionally biased region" description="Basic residues" evidence="1">
    <location>
        <begin position="1"/>
        <end position="13"/>
    </location>
</feature>
<protein>
    <submittedName>
        <fullName evidence="4">DUF4157 domain-containing protein</fullName>
    </submittedName>
</protein>
<feature type="compositionally biased region" description="Polar residues" evidence="1">
    <location>
        <begin position="52"/>
        <end position="62"/>
    </location>
</feature>
<evidence type="ECO:0000256" key="1">
    <source>
        <dbReference type="SAM" id="MobiDB-lite"/>
    </source>
</evidence>
<feature type="region of interest" description="Disordered" evidence="1">
    <location>
        <begin position="452"/>
        <end position="473"/>
    </location>
</feature>
<feature type="compositionally biased region" description="Polar residues" evidence="1">
    <location>
        <begin position="139"/>
        <end position="158"/>
    </location>
</feature>
<feature type="region of interest" description="Disordered" evidence="1">
    <location>
        <begin position="1"/>
        <end position="63"/>
    </location>
</feature>
<evidence type="ECO:0000259" key="3">
    <source>
        <dbReference type="Pfam" id="PF13699"/>
    </source>
</evidence>
<evidence type="ECO:0000313" key="5">
    <source>
        <dbReference type="Proteomes" id="UP001231370"/>
    </source>
</evidence>
<keyword evidence="5" id="KW-1185">Reference proteome</keyword>
<feature type="region of interest" description="Disordered" evidence="1">
    <location>
        <begin position="99"/>
        <end position="158"/>
    </location>
</feature>
<dbReference type="RefSeq" id="WP_283761486.1">
    <property type="nucleotide sequence ID" value="NZ_JAQPOK010000036.1"/>
</dbReference>
<keyword evidence="2" id="KW-0812">Transmembrane</keyword>
<dbReference type="EMBL" id="JAQPOK010000036">
    <property type="protein sequence ID" value="MDJ1178164.1"/>
    <property type="molecule type" value="Genomic_DNA"/>
</dbReference>
<accession>A0ABT7BG57</accession>
<keyword evidence="2" id="KW-0472">Membrane</keyword>
<organism evidence="4 5">
    <name type="scientific">Roseofilum halophilum BLCC-M91</name>
    <dbReference type="NCBI Taxonomy" id="3022259"/>
    <lineage>
        <taxon>Bacteria</taxon>
        <taxon>Bacillati</taxon>
        <taxon>Cyanobacteriota</taxon>
        <taxon>Cyanophyceae</taxon>
        <taxon>Desertifilales</taxon>
        <taxon>Desertifilaceae</taxon>
        <taxon>Roseofilum</taxon>
        <taxon>Roseofilum halophilum</taxon>
    </lineage>
</organism>
<feature type="transmembrane region" description="Helical" evidence="2">
    <location>
        <begin position="554"/>
        <end position="574"/>
    </location>
</feature>
<name>A0ABT7BG57_9CYAN</name>
<dbReference type="InterPro" id="IPR025295">
    <property type="entry name" value="eCIS_core_dom"/>
</dbReference>
<evidence type="ECO:0000313" key="4">
    <source>
        <dbReference type="EMBL" id="MDJ1178164.1"/>
    </source>
</evidence>